<feature type="compositionally biased region" description="Basic and acidic residues" evidence="2">
    <location>
        <begin position="432"/>
        <end position="445"/>
    </location>
</feature>
<dbReference type="InterPro" id="IPR029246">
    <property type="entry name" value="TALPID3"/>
</dbReference>
<protein>
    <recommendedName>
        <fullName evidence="5">KIAA0586</fullName>
    </recommendedName>
</protein>
<dbReference type="Proteomes" id="UP001488838">
    <property type="component" value="Unassembled WGS sequence"/>
</dbReference>
<evidence type="ECO:0008006" key="5">
    <source>
        <dbReference type="Google" id="ProtNLM"/>
    </source>
</evidence>
<reference evidence="3 4" key="1">
    <citation type="journal article" date="2023" name="bioRxiv">
        <title>Conserved and derived expression patterns and positive selection on dental genes reveal complex evolutionary context of ever-growing rodent molars.</title>
        <authorList>
            <person name="Calamari Z.T."/>
            <person name="Song A."/>
            <person name="Cohen E."/>
            <person name="Akter M."/>
            <person name="Roy R.D."/>
            <person name="Hallikas O."/>
            <person name="Christensen M.M."/>
            <person name="Li P."/>
            <person name="Marangoni P."/>
            <person name="Jernvall J."/>
            <person name="Klein O.D."/>
        </authorList>
    </citation>
    <scope>NUCLEOTIDE SEQUENCE [LARGE SCALE GENOMIC DNA]</scope>
    <source>
        <strain evidence="3">V071</strain>
    </source>
</reference>
<dbReference type="GO" id="GO:0005814">
    <property type="term" value="C:centriole"/>
    <property type="evidence" value="ECO:0007669"/>
    <property type="project" value="TreeGrafter"/>
</dbReference>
<dbReference type="PANTHER" id="PTHR15721">
    <property type="entry name" value="KIAA0586 PROTEIN"/>
    <property type="match status" value="1"/>
</dbReference>
<evidence type="ECO:0000256" key="2">
    <source>
        <dbReference type="SAM" id="MobiDB-lite"/>
    </source>
</evidence>
<organism evidence="3 4">
    <name type="scientific">Myodes glareolus</name>
    <name type="common">Bank vole</name>
    <name type="synonym">Clethrionomys glareolus</name>
    <dbReference type="NCBI Taxonomy" id="447135"/>
    <lineage>
        <taxon>Eukaryota</taxon>
        <taxon>Metazoa</taxon>
        <taxon>Chordata</taxon>
        <taxon>Craniata</taxon>
        <taxon>Vertebrata</taxon>
        <taxon>Euteleostomi</taxon>
        <taxon>Mammalia</taxon>
        <taxon>Eutheria</taxon>
        <taxon>Euarchontoglires</taxon>
        <taxon>Glires</taxon>
        <taxon>Rodentia</taxon>
        <taxon>Myomorpha</taxon>
        <taxon>Muroidea</taxon>
        <taxon>Cricetidae</taxon>
        <taxon>Arvicolinae</taxon>
        <taxon>Myodes</taxon>
    </lineage>
</organism>
<sequence length="941" mass="103609">MKNFEFSQERGRRVKMPVRRLREVVSPKQGANLAVLEDELSRVPPALSANKRLALGMRTGSNGTLNGRAMRSGIGEMHNSVFGDFCSYSSAVLFRPDFSQDAVVPRLPLNKTEENITGKAVLLALLQTEDSLKSQLFARAVGGPVYRGRALRAQSMPVFKEVKVHLLEDSNTEKNTVAQETETSPSRIDSATTVAAATAAAIATAAPLIKVQSDLEAKVNSVAELLNKLQETDKQLQRVAEHQTSIQNKQEKLHCHDHEKQLNVFMEQHIRHLEKLQQQQIDIQTQFIGAALKANSQLVGTLPSRVVEKHSGKSGQPRLGSSASSQNTFVSKQDLPQNSAKLQTASTRSVLKDAEKILKGVQNNKKVLEENLEAIIRAKDGAAIEMSEKIRIRKKVDDWIKIISAEIQDELTRKDYEQKRFDPKSQRNKQALSRDTKANIRDKPASKSAIPRRHCQKQIQEQFRSAPGRSCPASGSQRERKEGLVKSTTDLQDEDYMLQIYGKPVYQGHRSTLKKGPYLRFSSPSPKAKPQRPRVIELVKGTKVKSARTQTDFYATKPMKMDSKLQHPITTLPHGEQQYLFSPSREMPTVSGTLEGHLIPMAILLGEPQNVAYAATVNSSSMSSHHNLAPRKYLLKQFSFSTLNFTGQTQSNSDSAPPAGVMINKPHPVTVTTSIPPSSRKLEAGVKKPNVAVVEMKSEKKDPPQLSVQTPESMKVDEDEAKLPGTNFDEVIDVIQEEELCDEIPECSAPVLEFNRSIKVVPTEYSGPSFPPVVSTFHPTTDILDKVIERKETLENSLIQWVEQEIMSRIISGLFPLQQRVRLDASVSVSEASEPSASDIVVGTSSGALQLFVDAGVPVNSDMISHFVNEALAETIAVMLGDREAKKQGPVATSVSGDPSTNETNLPVRVCSPVATPQPTPPCSPPPPQEPVLVKTPDSSP</sequence>
<name>A0AAW0KAC0_MYOGA</name>
<feature type="region of interest" description="Disordered" evidence="2">
    <location>
        <begin position="888"/>
        <end position="941"/>
    </location>
</feature>
<evidence type="ECO:0000256" key="1">
    <source>
        <dbReference type="SAM" id="Coils"/>
    </source>
</evidence>
<accession>A0AAW0KAC0</accession>
<feature type="coiled-coil region" evidence="1">
    <location>
        <begin position="212"/>
        <end position="242"/>
    </location>
</feature>
<evidence type="ECO:0000313" key="3">
    <source>
        <dbReference type="EMBL" id="KAK7835917.1"/>
    </source>
</evidence>
<feature type="region of interest" description="Disordered" evidence="2">
    <location>
        <begin position="307"/>
        <end position="329"/>
    </location>
</feature>
<feature type="region of interest" description="Disordered" evidence="2">
    <location>
        <begin position="418"/>
        <end position="487"/>
    </location>
</feature>
<keyword evidence="4" id="KW-1185">Reference proteome</keyword>
<feature type="region of interest" description="Disordered" evidence="2">
    <location>
        <begin position="696"/>
        <end position="720"/>
    </location>
</feature>
<dbReference type="Pfam" id="PF15324">
    <property type="entry name" value="TALPID3"/>
    <property type="match status" value="2"/>
</dbReference>
<dbReference type="EMBL" id="JBBHLL010000001">
    <property type="protein sequence ID" value="KAK7835917.1"/>
    <property type="molecule type" value="Genomic_DNA"/>
</dbReference>
<feature type="compositionally biased region" description="Polar residues" evidence="2">
    <location>
        <begin position="319"/>
        <end position="329"/>
    </location>
</feature>
<comment type="caution">
    <text evidence="3">The sequence shown here is derived from an EMBL/GenBank/DDBJ whole genome shotgun (WGS) entry which is preliminary data.</text>
</comment>
<gene>
    <name evidence="3" type="ORF">U0070_004008</name>
</gene>
<evidence type="ECO:0000313" key="4">
    <source>
        <dbReference type="Proteomes" id="UP001488838"/>
    </source>
</evidence>
<keyword evidence="1" id="KW-0175">Coiled coil</keyword>
<feature type="coiled-coil region" evidence="1">
    <location>
        <begin position="351"/>
        <end position="378"/>
    </location>
</feature>
<dbReference type="GO" id="GO:0007224">
    <property type="term" value="P:smoothened signaling pathway"/>
    <property type="evidence" value="ECO:0007669"/>
    <property type="project" value="InterPro"/>
</dbReference>
<feature type="compositionally biased region" description="Polar residues" evidence="2">
    <location>
        <begin position="891"/>
        <end position="905"/>
    </location>
</feature>
<dbReference type="PANTHER" id="PTHR15721:SF2">
    <property type="entry name" value="PROTEIN TALPID3"/>
    <property type="match status" value="1"/>
</dbReference>
<feature type="compositionally biased region" description="Pro residues" evidence="2">
    <location>
        <begin position="916"/>
        <end position="930"/>
    </location>
</feature>
<dbReference type="GO" id="GO:0036064">
    <property type="term" value="C:ciliary basal body"/>
    <property type="evidence" value="ECO:0007669"/>
    <property type="project" value="TreeGrafter"/>
</dbReference>
<proteinExistence type="predicted"/>
<dbReference type="AlphaFoldDB" id="A0AAW0KAC0"/>